<dbReference type="NCBIfam" id="TIGR02819">
    <property type="entry name" value="fdhA_non_GSH"/>
    <property type="match status" value="1"/>
</dbReference>
<protein>
    <submittedName>
        <fullName evidence="8">Glutathione-independent formaldehyde dehydrogenase</fullName>
        <ecNumber evidence="8">1.2.1.46</ecNumber>
    </submittedName>
</protein>
<keyword evidence="5" id="KW-0520">NAD</keyword>
<evidence type="ECO:0000313" key="9">
    <source>
        <dbReference type="Proteomes" id="UP001549019"/>
    </source>
</evidence>
<evidence type="ECO:0000256" key="4">
    <source>
        <dbReference type="ARBA" id="ARBA00022833"/>
    </source>
</evidence>
<dbReference type="SUPFAM" id="SSF50129">
    <property type="entry name" value="GroES-like"/>
    <property type="match status" value="1"/>
</dbReference>
<evidence type="ECO:0000313" key="8">
    <source>
        <dbReference type="EMBL" id="MET3111670.1"/>
    </source>
</evidence>
<dbReference type="GO" id="GO:0018467">
    <property type="term" value="F:formaldehyde dehydrogenase (NAD+) activity"/>
    <property type="evidence" value="ECO:0007669"/>
    <property type="project" value="UniProtKB-EC"/>
</dbReference>
<dbReference type="RefSeq" id="WP_230821239.1">
    <property type="nucleotide sequence ID" value="NZ_JAJNCU010000002.1"/>
</dbReference>
<dbReference type="InterPro" id="IPR013149">
    <property type="entry name" value="ADH-like_C"/>
</dbReference>
<dbReference type="Pfam" id="PF00107">
    <property type="entry name" value="ADH_zinc_N"/>
    <property type="match status" value="1"/>
</dbReference>
<proteinExistence type="inferred from homology"/>
<keyword evidence="9" id="KW-1185">Reference proteome</keyword>
<dbReference type="PANTHER" id="PTHR42813:SF3">
    <property type="entry name" value="GLUTATHIONE-INDEPENDENT FORMALDEHYDE DEHYDROGENASE"/>
    <property type="match status" value="1"/>
</dbReference>
<dbReference type="PANTHER" id="PTHR42813">
    <property type="entry name" value="ZINC-TYPE ALCOHOL DEHYDROGENASE-LIKE"/>
    <property type="match status" value="1"/>
</dbReference>
<feature type="domain" description="Alcohol dehydrogenase-like C-terminal" evidence="6">
    <location>
        <begin position="206"/>
        <end position="274"/>
    </location>
</feature>
<keyword evidence="4" id="KW-0862">Zinc</keyword>
<evidence type="ECO:0000256" key="1">
    <source>
        <dbReference type="ARBA" id="ARBA00001947"/>
    </source>
</evidence>
<dbReference type="InterPro" id="IPR013154">
    <property type="entry name" value="ADH-like_N"/>
</dbReference>
<keyword evidence="8" id="KW-0560">Oxidoreductase</keyword>
<dbReference type="Pfam" id="PF08240">
    <property type="entry name" value="ADH_N"/>
    <property type="match status" value="1"/>
</dbReference>
<dbReference type="EC" id="1.2.1.46" evidence="8"/>
<sequence length="404" mass="42707">MAGNRGVVYTGAGSVEVRDIDYPDLVLREGPGVPKENVGRKCEHGVVLKVITTNICGSDQHMVRGRTTAPEGLVLGHEILGEVIEVGRDVEFVKKGDIASVPFNIACGRCVMCREQKTHICLNTNPERAGAAYGYVDMGGWVGGQSEYVMVPYADFQLLVFPDREVAMEKVLDLTMLSDIFPTGYHGAYSAGVKTGSTVYIAGAGPVGLAAAHSAQLLGASRVIVGDLQDERLKQAESFGCETVNVSKHDRLSEQIEDLLGVDEVDCAVDAVGFEASGHGADAGEQPAAVLNSIMDVTTAGGKLGIPGLYVTEDPGAADKDAQLGTLKVRLGLGWAKAHTFVTGQTPAMKYNRDLMKAILSGRADIAKAVNATVISLDEAPDGYKDFDKGAAKKFVIDPHGSLK</sequence>
<evidence type="ECO:0000256" key="3">
    <source>
        <dbReference type="ARBA" id="ARBA00022723"/>
    </source>
</evidence>
<dbReference type="InterPro" id="IPR036291">
    <property type="entry name" value="NAD(P)-bd_dom_sf"/>
</dbReference>
<dbReference type="InterPro" id="IPR014184">
    <property type="entry name" value="HCHO_DH_non_GSH"/>
</dbReference>
<feature type="domain" description="Alcohol dehydrogenase-like N-terminal" evidence="7">
    <location>
        <begin position="44"/>
        <end position="155"/>
    </location>
</feature>
<comment type="similarity">
    <text evidence="2">Belongs to the zinc-containing alcohol dehydrogenase family.</text>
</comment>
<gene>
    <name evidence="8" type="ORF">ABHD89_002085</name>
</gene>
<evidence type="ECO:0000259" key="7">
    <source>
        <dbReference type="Pfam" id="PF08240"/>
    </source>
</evidence>
<dbReference type="InterPro" id="IPR011032">
    <property type="entry name" value="GroES-like_sf"/>
</dbReference>
<comment type="caution">
    <text evidence="8">The sequence shown here is derived from an EMBL/GenBank/DDBJ whole genome shotgun (WGS) entry which is preliminary data.</text>
</comment>
<evidence type="ECO:0000256" key="5">
    <source>
        <dbReference type="ARBA" id="ARBA00023027"/>
    </source>
</evidence>
<dbReference type="SUPFAM" id="SSF51735">
    <property type="entry name" value="NAD(P)-binding Rossmann-fold domains"/>
    <property type="match status" value="1"/>
</dbReference>
<dbReference type="Proteomes" id="UP001549019">
    <property type="component" value="Unassembled WGS sequence"/>
</dbReference>
<keyword evidence="3" id="KW-0479">Metal-binding</keyword>
<dbReference type="Gene3D" id="3.90.180.10">
    <property type="entry name" value="Medium-chain alcohol dehydrogenases, catalytic domain"/>
    <property type="match status" value="1"/>
</dbReference>
<name>A0ABV2ECC5_9STAP</name>
<reference evidence="8 9" key="1">
    <citation type="submission" date="2024-05" db="EMBL/GenBank/DDBJ databases">
        <title>Genomic Encyclopedia of Type Strains, Phase IV (KMG-IV): sequencing the most valuable type-strain genomes for metagenomic binning, comparative biology and taxonomic classification.</title>
        <authorList>
            <person name="Goeker M."/>
        </authorList>
    </citation>
    <scope>NUCLEOTIDE SEQUENCE [LARGE SCALE GENOMIC DNA]</scope>
    <source>
        <strain evidence="8 9">DSM 25286</strain>
    </source>
</reference>
<dbReference type="EMBL" id="JBDZDV010000005">
    <property type="protein sequence ID" value="MET3111670.1"/>
    <property type="molecule type" value="Genomic_DNA"/>
</dbReference>
<dbReference type="CDD" id="cd08282">
    <property type="entry name" value="PFDH_like"/>
    <property type="match status" value="1"/>
</dbReference>
<comment type="cofactor">
    <cofactor evidence="1">
        <name>Zn(2+)</name>
        <dbReference type="ChEBI" id="CHEBI:29105"/>
    </cofactor>
</comment>
<dbReference type="Gene3D" id="3.40.50.720">
    <property type="entry name" value="NAD(P)-binding Rossmann-like Domain"/>
    <property type="match status" value="1"/>
</dbReference>
<accession>A0ABV2ECC5</accession>
<evidence type="ECO:0000259" key="6">
    <source>
        <dbReference type="Pfam" id="PF00107"/>
    </source>
</evidence>
<evidence type="ECO:0000256" key="2">
    <source>
        <dbReference type="ARBA" id="ARBA00008072"/>
    </source>
</evidence>
<organism evidence="8 9">
    <name type="scientific">Salinicoccus halitifaciens</name>
    <dbReference type="NCBI Taxonomy" id="1073415"/>
    <lineage>
        <taxon>Bacteria</taxon>
        <taxon>Bacillati</taxon>
        <taxon>Bacillota</taxon>
        <taxon>Bacilli</taxon>
        <taxon>Bacillales</taxon>
        <taxon>Staphylococcaceae</taxon>
        <taxon>Salinicoccus</taxon>
    </lineage>
</organism>